<name>A0ABV7Y8B5_9ACTN</name>
<dbReference type="RefSeq" id="WP_205117295.1">
    <property type="nucleotide sequence ID" value="NZ_JAFBCM010000001.1"/>
</dbReference>
<sequence>MGSYEVIRVETVPGGVLFYEANGNLFDDAGFAYLPGGPTPELENGGFESPNYRHLGGPWYAFTASW</sequence>
<keyword evidence="2" id="KW-1185">Reference proteome</keyword>
<gene>
    <name evidence="1" type="ORF">ACFOUW_09500</name>
</gene>
<organism evidence="1 2">
    <name type="scientific">Tenggerimyces flavus</name>
    <dbReference type="NCBI Taxonomy" id="1708749"/>
    <lineage>
        <taxon>Bacteria</taxon>
        <taxon>Bacillati</taxon>
        <taxon>Actinomycetota</taxon>
        <taxon>Actinomycetes</taxon>
        <taxon>Propionibacteriales</taxon>
        <taxon>Nocardioidaceae</taxon>
        <taxon>Tenggerimyces</taxon>
    </lineage>
</organism>
<evidence type="ECO:0000313" key="1">
    <source>
        <dbReference type="EMBL" id="MFC3761074.1"/>
    </source>
</evidence>
<accession>A0ABV7Y8B5</accession>
<dbReference type="Proteomes" id="UP001595699">
    <property type="component" value="Unassembled WGS sequence"/>
</dbReference>
<proteinExistence type="predicted"/>
<reference evidence="2" key="1">
    <citation type="journal article" date="2019" name="Int. J. Syst. Evol. Microbiol.">
        <title>The Global Catalogue of Microorganisms (GCM) 10K type strain sequencing project: providing services to taxonomists for standard genome sequencing and annotation.</title>
        <authorList>
            <consortium name="The Broad Institute Genomics Platform"/>
            <consortium name="The Broad Institute Genome Sequencing Center for Infectious Disease"/>
            <person name="Wu L."/>
            <person name="Ma J."/>
        </authorList>
    </citation>
    <scope>NUCLEOTIDE SEQUENCE [LARGE SCALE GENOMIC DNA]</scope>
    <source>
        <strain evidence="2">CGMCC 4.7241</strain>
    </source>
</reference>
<comment type="caution">
    <text evidence="1">The sequence shown here is derived from an EMBL/GenBank/DDBJ whole genome shotgun (WGS) entry which is preliminary data.</text>
</comment>
<protein>
    <submittedName>
        <fullName evidence="1">Uncharacterized protein</fullName>
    </submittedName>
</protein>
<evidence type="ECO:0000313" key="2">
    <source>
        <dbReference type="Proteomes" id="UP001595699"/>
    </source>
</evidence>
<dbReference type="EMBL" id="JBHRZH010000006">
    <property type="protein sequence ID" value="MFC3761074.1"/>
    <property type="molecule type" value="Genomic_DNA"/>
</dbReference>